<sequence length="126" mass="12677">MLSAAAKNAVMSIGYALKLPLLLVLLLGLATAQPGLHHGAPDRDTALLDTLALLGMADDICGDAGDASHLPCEGCAAAAAPGPTGPSHEIGQTVSLLRRTLPALGPVIARAPSGRHGIRAPPTRLL</sequence>
<accession>A0A0J9GYG4</accession>
<dbReference type="Proteomes" id="UP000037178">
    <property type="component" value="Unassembled WGS sequence"/>
</dbReference>
<dbReference type="AlphaFoldDB" id="A0A0J9GYG4"/>
<evidence type="ECO:0000313" key="1">
    <source>
        <dbReference type="EMBL" id="KMW58518.1"/>
    </source>
</evidence>
<proteinExistence type="predicted"/>
<protein>
    <submittedName>
        <fullName evidence="1">Uncharacterized protein</fullName>
    </submittedName>
</protein>
<keyword evidence="2" id="KW-1185">Reference proteome</keyword>
<reference evidence="1 2" key="1">
    <citation type="submission" date="2015-06" db="EMBL/GenBank/DDBJ databases">
        <title>Draft genome sequence of an Alphaproteobacteria species associated to the Mediterranean sponge Oscarella lobularis.</title>
        <authorList>
            <person name="Jourda C."/>
            <person name="Santini S."/>
            <person name="Claverie J.-M."/>
        </authorList>
    </citation>
    <scope>NUCLEOTIDE SEQUENCE [LARGE SCALE GENOMIC DNA]</scope>
    <source>
        <strain evidence="1">IGS</strain>
    </source>
</reference>
<gene>
    <name evidence="1" type="ORF">AIOL_003495</name>
</gene>
<organism evidence="1 2">
    <name type="scientific">Candidatus Rhodobacter oscarellae</name>
    <dbReference type="NCBI Taxonomy" id="1675527"/>
    <lineage>
        <taxon>Bacteria</taxon>
        <taxon>Pseudomonadati</taxon>
        <taxon>Pseudomonadota</taxon>
        <taxon>Alphaproteobacteria</taxon>
        <taxon>Rhodobacterales</taxon>
        <taxon>Rhodobacter group</taxon>
        <taxon>Rhodobacter</taxon>
    </lineage>
</organism>
<dbReference type="STRING" id="1675527.AIOL_003495"/>
<dbReference type="EMBL" id="LFTY01000002">
    <property type="protein sequence ID" value="KMW58518.1"/>
    <property type="molecule type" value="Genomic_DNA"/>
</dbReference>
<comment type="caution">
    <text evidence="1">The sequence shown here is derived from an EMBL/GenBank/DDBJ whole genome shotgun (WGS) entry which is preliminary data.</text>
</comment>
<name>A0A0J9GYG4_9RHOB</name>
<dbReference type="PATRIC" id="fig|1675527.3.peg.3655"/>
<evidence type="ECO:0000313" key="2">
    <source>
        <dbReference type="Proteomes" id="UP000037178"/>
    </source>
</evidence>